<keyword evidence="3" id="KW-0808">Transferase</keyword>
<keyword evidence="7 8" id="KW-0472">Membrane</keyword>
<comment type="subcellular location">
    <subcellularLocation>
        <location evidence="1 8">Endoplasmic reticulum membrane</location>
        <topology evidence="1 8">Multi-pass membrane protein</topology>
    </subcellularLocation>
</comment>
<dbReference type="Proteomes" id="UP000663852">
    <property type="component" value="Unassembled WGS sequence"/>
</dbReference>
<feature type="transmembrane region" description="Helical" evidence="8">
    <location>
        <begin position="200"/>
        <end position="218"/>
    </location>
</feature>
<organism evidence="9 11">
    <name type="scientific">Adineta ricciae</name>
    <name type="common">Rotifer</name>
    <dbReference type="NCBI Taxonomy" id="249248"/>
    <lineage>
        <taxon>Eukaryota</taxon>
        <taxon>Metazoa</taxon>
        <taxon>Spiralia</taxon>
        <taxon>Gnathifera</taxon>
        <taxon>Rotifera</taxon>
        <taxon>Eurotatoria</taxon>
        <taxon>Bdelloidea</taxon>
        <taxon>Adinetida</taxon>
        <taxon>Adinetidae</taxon>
        <taxon>Adineta</taxon>
    </lineage>
</organism>
<name>A0A813Q378_ADIRI</name>
<comment type="similarity">
    <text evidence="8">Belongs to the glycosyltransferase 22 family.</text>
</comment>
<dbReference type="PANTHER" id="PTHR22760">
    <property type="entry name" value="GLYCOSYLTRANSFERASE"/>
    <property type="match status" value="1"/>
</dbReference>
<sequence>MLFRKPRNLLLTIVLFRFLSWLIVRTYFIADEYWQTFEIAHSLAFNYGYKTWEWNSTIAIRSYLYPYLISLIYRFLAFLHLDTASVLVNVATLFQTFLAILGDLAYVKFLQGHNLIFLILLCRFSCWYTMYSSPRLLINNLEEILFICSLAAAKSFRSTSSNFAFHLFVSLSFILRPTSAIPFVIIYPYLLYQTSQRLRFLLQAFLCFVILNLCNSLLDSYMYGQWTFVPLNFLYINFFHPNSISSHYGINNPFWYFTNGLPMIFFYRLPLIFLGAMFNRRLTIVVLFTIFIYTLNSHKEFRFLTQILPILFILEAHGIDWCLKKFRIRKFPWVLFLSFTIHLLIGIYFSFADRQGQISVMTYLRTNLPNDNQRSYSVDFLMPCHSTPYHNFIHRTDIQLNFLTCEPNLNSTSSDYLDEADRFFVAPIASLRSRLLLTKASHLVMFDTLYNQVKDVLEDNQSYYVKDILFNSHIQHTSRHGKSIYILENKLGY</sequence>
<dbReference type="OrthoDB" id="416834at2759"/>
<comment type="caution">
    <text evidence="9">The sequence shown here is derived from an EMBL/GenBank/DDBJ whole genome shotgun (WGS) entry which is preliminary data.</text>
</comment>
<dbReference type="EMBL" id="CAJNOR010000027">
    <property type="protein sequence ID" value="CAF0761318.1"/>
    <property type="molecule type" value="Genomic_DNA"/>
</dbReference>
<evidence type="ECO:0000256" key="5">
    <source>
        <dbReference type="ARBA" id="ARBA00022824"/>
    </source>
</evidence>
<feature type="transmembrane region" description="Helical" evidence="8">
    <location>
        <begin position="331"/>
        <end position="351"/>
    </location>
</feature>
<evidence type="ECO:0000313" key="9">
    <source>
        <dbReference type="EMBL" id="CAF0761318.1"/>
    </source>
</evidence>
<evidence type="ECO:0000256" key="3">
    <source>
        <dbReference type="ARBA" id="ARBA00022679"/>
    </source>
</evidence>
<keyword evidence="5 8" id="KW-0256">Endoplasmic reticulum</keyword>
<evidence type="ECO:0000256" key="4">
    <source>
        <dbReference type="ARBA" id="ARBA00022692"/>
    </source>
</evidence>
<feature type="transmembrane region" description="Helical" evidence="8">
    <location>
        <begin position="64"/>
        <end position="81"/>
    </location>
</feature>
<evidence type="ECO:0000256" key="1">
    <source>
        <dbReference type="ARBA" id="ARBA00004477"/>
    </source>
</evidence>
<keyword evidence="11" id="KW-1185">Reference proteome</keyword>
<dbReference type="GO" id="GO:0005789">
    <property type="term" value="C:endoplasmic reticulum membrane"/>
    <property type="evidence" value="ECO:0007669"/>
    <property type="project" value="UniProtKB-SubCell"/>
</dbReference>
<reference evidence="9" key="1">
    <citation type="submission" date="2021-02" db="EMBL/GenBank/DDBJ databases">
        <authorList>
            <person name="Nowell W R."/>
        </authorList>
    </citation>
    <scope>NUCLEOTIDE SEQUENCE</scope>
</reference>
<dbReference type="Pfam" id="PF03901">
    <property type="entry name" value="Glyco_transf_22"/>
    <property type="match status" value="1"/>
</dbReference>
<dbReference type="InterPro" id="IPR005599">
    <property type="entry name" value="GPI_mannosylTrfase"/>
</dbReference>
<dbReference type="AlphaFoldDB" id="A0A813Q378"/>
<proteinExistence type="inferred from homology"/>
<feature type="transmembrane region" description="Helical" evidence="8">
    <location>
        <begin position="254"/>
        <end position="271"/>
    </location>
</feature>
<evidence type="ECO:0000256" key="2">
    <source>
        <dbReference type="ARBA" id="ARBA00022676"/>
    </source>
</evidence>
<dbReference type="GO" id="GO:0006506">
    <property type="term" value="P:GPI anchor biosynthetic process"/>
    <property type="evidence" value="ECO:0007669"/>
    <property type="project" value="TreeGrafter"/>
</dbReference>
<dbReference type="PANTHER" id="PTHR22760:SF4">
    <property type="entry name" value="GPI MANNOSYLTRANSFERASE 3"/>
    <property type="match status" value="1"/>
</dbReference>
<evidence type="ECO:0000256" key="8">
    <source>
        <dbReference type="RuleBase" id="RU363075"/>
    </source>
</evidence>
<keyword evidence="4 8" id="KW-0812">Transmembrane</keyword>
<keyword evidence="2 8" id="KW-0328">Glycosyltransferase</keyword>
<evidence type="ECO:0000313" key="11">
    <source>
        <dbReference type="Proteomes" id="UP000663828"/>
    </source>
</evidence>
<evidence type="ECO:0000256" key="6">
    <source>
        <dbReference type="ARBA" id="ARBA00022989"/>
    </source>
</evidence>
<dbReference type="EMBL" id="CAJNOJ010000037">
    <property type="protein sequence ID" value="CAF0919151.1"/>
    <property type="molecule type" value="Genomic_DNA"/>
</dbReference>
<dbReference type="Proteomes" id="UP000663828">
    <property type="component" value="Unassembled WGS sequence"/>
</dbReference>
<feature type="transmembrane region" description="Helical" evidence="8">
    <location>
        <begin position="9"/>
        <end position="28"/>
    </location>
</feature>
<accession>A0A813Q378</accession>
<evidence type="ECO:0000313" key="10">
    <source>
        <dbReference type="EMBL" id="CAF0919151.1"/>
    </source>
</evidence>
<dbReference type="GO" id="GO:0000026">
    <property type="term" value="F:alpha-1,2-mannosyltransferase activity"/>
    <property type="evidence" value="ECO:0007669"/>
    <property type="project" value="TreeGrafter"/>
</dbReference>
<dbReference type="EC" id="2.4.1.-" evidence="8"/>
<keyword evidence="6 8" id="KW-1133">Transmembrane helix</keyword>
<protein>
    <recommendedName>
        <fullName evidence="8">Mannosyltransferase</fullName>
        <ecNumber evidence="8">2.4.1.-</ecNumber>
    </recommendedName>
</protein>
<feature type="transmembrane region" description="Helical" evidence="8">
    <location>
        <begin position="87"/>
        <end position="107"/>
    </location>
</feature>
<gene>
    <name evidence="10" type="ORF">EDS130_LOCUS10674</name>
    <name evidence="9" type="ORF">XAT740_LOCUS951</name>
</gene>
<evidence type="ECO:0000256" key="7">
    <source>
        <dbReference type="ARBA" id="ARBA00023136"/>
    </source>
</evidence>
<feature type="transmembrane region" description="Helical" evidence="8">
    <location>
        <begin position="163"/>
        <end position="188"/>
    </location>
</feature>